<comment type="caution">
    <text evidence="7">Lacks conserved residue(s) required for the propagation of feature annotation.</text>
</comment>
<dbReference type="Pfam" id="PF06963">
    <property type="entry name" value="FPN1"/>
    <property type="match status" value="1"/>
</dbReference>
<proteinExistence type="inferred from homology"/>
<evidence type="ECO:0000256" key="5">
    <source>
        <dbReference type="ARBA" id="ARBA00022989"/>
    </source>
</evidence>
<comment type="subcellular location">
    <subcellularLocation>
        <location evidence="1 7">Membrane</location>
        <topology evidence="1 7">Multi-pass membrane protein</topology>
    </subcellularLocation>
</comment>
<comment type="function">
    <text evidence="7">May be involved in iron transport and iron homeostasis.</text>
</comment>
<keyword evidence="3 7" id="KW-0813">Transport</keyword>
<keyword evidence="7" id="KW-0406">Ion transport</keyword>
<feature type="region of interest" description="Disordered" evidence="8">
    <location>
        <begin position="1"/>
        <end position="41"/>
    </location>
</feature>
<feature type="transmembrane region" description="Helical" evidence="7">
    <location>
        <begin position="534"/>
        <end position="555"/>
    </location>
</feature>
<feature type="transmembrane region" description="Helical" evidence="7">
    <location>
        <begin position="297"/>
        <end position="319"/>
    </location>
</feature>
<dbReference type="InterPro" id="IPR036259">
    <property type="entry name" value="MFS_trans_sf"/>
</dbReference>
<keyword evidence="5 7" id="KW-1133">Transmembrane helix</keyword>
<dbReference type="VEuPathDB" id="FungiDB:F503_01374"/>
<dbReference type="AlphaFoldDB" id="S3CUH9"/>
<evidence type="ECO:0000256" key="3">
    <source>
        <dbReference type="ARBA" id="ARBA00022448"/>
    </source>
</evidence>
<dbReference type="Proteomes" id="UP000016923">
    <property type="component" value="Unassembled WGS sequence"/>
</dbReference>
<feature type="transmembrane region" description="Helical" evidence="7">
    <location>
        <begin position="272"/>
        <end position="291"/>
    </location>
</feature>
<evidence type="ECO:0000256" key="7">
    <source>
        <dbReference type="RuleBase" id="RU365065"/>
    </source>
</evidence>
<accession>S3CUH9</accession>
<dbReference type="PANTHER" id="PTHR11660:SF57">
    <property type="entry name" value="SOLUTE CARRIER FAMILY 40 MEMBER"/>
    <property type="match status" value="1"/>
</dbReference>
<feature type="compositionally biased region" description="Pro residues" evidence="8">
    <location>
        <begin position="74"/>
        <end position="84"/>
    </location>
</feature>
<dbReference type="SUPFAM" id="SSF103473">
    <property type="entry name" value="MFS general substrate transporter"/>
    <property type="match status" value="1"/>
</dbReference>
<protein>
    <recommendedName>
        <fullName evidence="7">Solute carrier family 40 member</fullName>
    </recommendedName>
</protein>
<reference evidence="9 10" key="1">
    <citation type="journal article" date="2013" name="BMC Genomics">
        <title>The genome and transcriptome of the pine saprophyte Ophiostoma piceae, and a comparison with the bark beetle-associated pine pathogen Grosmannia clavigera.</title>
        <authorList>
            <person name="Haridas S."/>
            <person name="Wang Y."/>
            <person name="Lim L."/>
            <person name="Massoumi Alamouti S."/>
            <person name="Jackman S."/>
            <person name="Docking R."/>
            <person name="Robertson G."/>
            <person name="Birol I."/>
            <person name="Bohlmann J."/>
            <person name="Breuil C."/>
        </authorList>
    </citation>
    <scope>NUCLEOTIDE SEQUENCE [LARGE SCALE GENOMIC DNA]</scope>
    <source>
        <strain evidence="9 10">UAMH 11346</strain>
    </source>
</reference>
<organism evidence="9 10">
    <name type="scientific">Ophiostoma piceae (strain UAMH 11346)</name>
    <name type="common">Sap stain fungus</name>
    <dbReference type="NCBI Taxonomy" id="1262450"/>
    <lineage>
        <taxon>Eukaryota</taxon>
        <taxon>Fungi</taxon>
        <taxon>Dikarya</taxon>
        <taxon>Ascomycota</taxon>
        <taxon>Pezizomycotina</taxon>
        <taxon>Sordariomycetes</taxon>
        <taxon>Sordariomycetidae</taxon>
        <taxon>Ophiostomatales</taxon>
        <taxon>Ophiostomataceae</taxon>
        <taxon>Ophiostoma</taxon>
    </lineage>
</organism>
<evidence type="ECO:0000256" key="4">
    <source>
        <dbReference type="ARBA" id="ARBA00022692"/>
    </source>
</evidence>
<keyword evidence="4 7" id="KW-0812">Transmembrane</keyword>
<feature type="compositionally biased region" description="Low complexity" evidence="8">
    <location>
        <begin position="1"/>
        <end position="16"/>
    </location>
</feature>
<dbReference type="PANTHER" id="PTHR11660">
    <property type="entry name" value="SOLUTE CARRIER FAMILY 40 MEMBER"/>
    <property type="match status" value="1"/>
</dbReference>
<keyword evidence="10" id="KW-1185">Reference proteome</keyword>
<dbReference type="HOGENOM" id="CLU_020370_5_0_1"/>
<feature type="compositionally biased region" description="Low complexity" evidence="8">
    <location>
        <begin position="85"/>
        <end position="97"/>
    </location>
</feature>
<dbReference type="EMBL" id="KE148161">
    <property type="protein sequence ID" value="EPE04370.1"/>
    <property type="molecule type" value="Genomic_DNA"/>
</dbReference>
<evidence type="ECO:0000313" key="9">
    <source>
        <dbReference type="EMBL" id="EPE04370.1"/>
    </source>
</evidence>
<feature type="compositionally biased region" description="Polar residues" evidence="8">
    <location>
        <begin position="18"/>
        <end position="33"/>
    </location>
</feature>
<dbReference type="InterPro" id="IPR009716">
    <property type="entry name" value="Ferroportin-1"/>
</dbReference>
<evidence type="ECO:0000313" key="10">
    <source>
        <dbReference type="Proteomes" id="UP000016923"/>
    </source>
</evidence>
<comment type="similarity">
    <text evidence="2 7">Belongs to the ferroportin (FP) (TC 2.A.100) family. SLC40A subfamily.</text>
</comment>
<evidence type="ECO:0000256" key="2">
    <source>
        <dbReference type="ARBA" id="ARBA00006279"/>
    </source>
</evidence>
<feature type="transmembrane region" description="Helical" evidence="7">
    <location>
        <begin position="376"/>
        <end position="402"/>
    </location>
</feature>
<keyword evidence="6 7" id="KW-0472">Membrane</keyword>
<dbReference type="eggNOG" id="KOG2601">
    <property type="taxonomic scope" value="Eukaryota"/>
</dbReference>
<evidence type="ECO:0000256" key="1">
    <source>
        <dbReference type="ARBA" id="ARBA00004141"/>
    </source>
</evidence>
<feature type="transmembrane region" description="Helical" evidence="7">
    <location>
        <begin position="440"/>
        <end position="460"/>
    </location>
</feature>
<feature type="region of interest" description="Disordered" evidence="8">
    <location>
        <begin position="66"/>
        <end position="97"/>
    </location>
</feature>
<name>S3CUH9_OPHP1</name>
<dbReference type="OMA" id="VAMGHVM"/>
<gene>
    <name evidence="9" type="ORF">F503_01374</name>
</gene>
<sequence>MPRYTVTVTPTSAVPSRLRSTSTSCHLDTPSSNKHNDNKHQLPTTTISMTEESEALLGLDDGHESIDLSTSSPTLPPSTSPSPTPSRSSSSSSSPSVSPAPLYISHFLSTWNTRLFEFAAVLFLSAAFPDTLLPVSVYAVTRGLSAMLFAEAIGGYIDRGDRLQVVRVSIIGQRLAVAVSCAVFLRLLGSTDAPILASLRTLSLRALFVKSRQLPTSTSVLSVPFALAVICACVEKLCATMNLVAVERDWVVVLTENNERARRHVNAQMRRIDLFCKLVGPLSIALAAAAFGTKTAVWATLGMSAVSVVAEYFCIALVYRRVPALWRRGNQAREAVHEDGARDGNARHDARYDARADRAGCSPFASLRLYFAHPAFLPSFSLAMLYLSVLSFSGTMVTFLLASGYTPLAVGLARTASTVFELSATWIAPKLMARIGLVRGGIWSLSWQAIWLTAATTLFLSSPHSLVGATGLAVGVMCSRIGLWGFDLCAQNIVQDEVAGDERGSFSTAEAAFQNLFEVLAYTTTIVFHRPEEFQWPVAVSVGAVYVAAALYTLFVRRRRGHLFHPPVPVKRWLEKWRARQ</sequence>
<dbReference type="STRING" id="1262450.S3CUH9"/>
<dbReference type="GO" id="GO:0005381">
    <property type="term" value="F:iron ion transmembrane transporter activity"/>
    <property type="evidence" value="ECO:0007669"/>
    <property type="project" value="UniProtKB-UniRule"/>
</dbReference>
<evidence type="ECO:0000256" key="8">
    <source>
        <dbReference type="SAM" id="MobiDB-lite"/>
    </source>
</evidence>
<dbReference type="OrthoDB" id="648861at2759"/>
<evidence type="ECO:0000256" key="6">
    <source>
        <dbReference type="ARBA" id="ARBA00023136"/>
    </source>
</evidence>
<dbReference type="GO" id="GO:0016020">
    <property type="term" value="C:membrane"/>
    <property type="evidence" value="ECO:0007669"/>
    <property type="project" value="UniProtKB-SubCell"/>
</dbReference>
<dbReference type="CDD" id="cd17480">
    <property type="entry name" value="MFS_SLC40A1_like"/>
    <property type="match status" value="1"/>
</dbReference>